<keyword evidence="1" id="KW-0732">Signal</keyword>
<dbReference type="SUPFAM" id="SSF53474">
    <property type="entry name" value="alpha/beta-Hydrolases"/>
    <property type="match status" value="1"/>
</dbReference>
<feature type="chain" id="PRO_5030808925" description="AB hydrolase-1 domain-containing protein" evidence="1">
    <location>
        <begin position="28"/>
        <end position="221"/>
    </location>
</feature>
<dbReference type="Gene3D" id="3.40.50.1820">
    <property type="entry name" value="alpha/beta hydrolase"/>
    <property type="match status" value="1"/>
</dbReference>
<organism evidence="2">
    <name type="scientific">Noctiluca scintillans</name>
    <name type="common">Sea sparkle</name>
    <name type="synonym">Red tide dinoflagellate</name>
    <dbReference type="NCBI Taxonomy" id="2966"/>
    <lineage>
        <taxon>Eukaryota</taxon>
        <taxon>Sar</taxon>
        <taxon>Alveolata</taxon>
        <taxon>Dinophyceae</taxon>
        <taxon>Noctilucales</taxon>
        <taxon>Noctilucaceae</taxon>
        <taxon>Noctiluca</taxon>
    </lineage>
</organism>
<evidence type="ECO:0008006" key="3">
    <source>
        <dbReference type="Google" id="ProtNLM"/>
    </source>
</evidence>
<dbReference type="EMBL" id="HBFQ01040712">
    <property type="protein sequence ID" value="CAD8854508.1"/>
    <property type="molecule type" value="Transcribed_RNA"/>
</dbReference>
<accession>A0A7S1AIA6</accession>
<gene>
    <name evidence="2" type="ORF">NSCI0253_LOCUS28859</name>
</gene>
<proteinExistence type="predicted"/>
<evidence type="ECO:0000313" key="2">
    <source>
        <dbReference type="EMBL" id="CAD8854508.1"/>
    </source>
</evidence>
<dbReference type="AlphaFoldDB" id="A0A7S1AIA6"/>
<reference evidence="2" key="1">
    <citation type="submission" date="2021-01" db="EMBL/GenBank/DDBJ databases">
        <authorList>
            <person name="Corre E."/>
            <person name="Pelletier E."/>
            <person name="Niang G."/>
            <person name="Scheremetjew M."/>
            <person name="Finn R."/>
            <person name="Kale V."/>
            <person name="Holt S."/>
            <person name="Cochrane G."/>
            <person name="Meng A."/>
            <person name="Brown T."/>
            <person name="Cohen L."/>
        </authorList>
    </citation>
    <scope>NUCLEOTIDE SEQUENCE</scope>
</reference>
<dbReference type="InterPro" id="IPR029058">
    <property type="entry name" value="AB_hydrolase_fold"/>
</dbReference>
<evidence type="ECO:0000256" key="1">
    <source>
        <dbReference type="SAM" id="SignalP"/>
    </source>
</evidence>
<sequence length="221" mass="24025">MRALGSYHWTWILTLVVQVLVGASMNAQWDTSFGVVEGTEFGSGAKLAITIHGMNPALVNEWQTVAVRLAEEGYHVLSPNFHSNPKTAPRSLTDRDTITVLHDLMTAAGATRIAMLLGKSWGGGRALVFATQSDVLDRLVLAAPAASPEGTVSCPTALFWAEDDKTIPVLSSERIREALSQEYLFHLEPVGGHRILPEYTEHIVSFANADFSHGANDRTET</sequence>
<protein>
    <recommendedName>
        <fullName evidence="3">AB hydrolase-1 domain-containing protein</fullName>
    </recommendedName>
</protein>
<feature type="signal peptide" evidence="1">
    <location>
        <begin position="1"/>
        <end position="27"/>
    </location>
</feature>
<name>A0A7S1AIA6_NOCSC</name>